<protein>
    <submittedName>
        <fullName evidence="1">Uncharacterized protein</fullName>
    </submittedName>
</protein>
<organism evidence="1 2">
    <name type="scientific">Thiobacillus sedimenti</name>
    <dbReference type="NCBI Taxonomy" id="3110231"/>
    <lineage>
        <taxon>Bacteria</taxon>
        <taxon>Pseudomonadati</taxon>
        <taxon>Pseudomonadota</taxon>
        <taxon>Betaproteobacteria</taxon>
        <taxon>Nitrosomonadales</taxon>
        <taxon>Thiobacillaceae</taxon>
        <taxon>Thiobacillus</taxon>
    </lineage>
</organism>
<dbReference type="RefSeq" id="WP_324780960.1">
    <property type="nucleotide sequence ID" value="NZ_CP141769.1"/>
</dbReference>
<gene>
    <name evidence="1" type="ORF">VA613_06030</name>
</gene>
<dbReference type="EMBL" id="CP141769">
    <property type="protein sequence ID" value="WRS40430.1"/>
    <property type="molecule type" value="Genomic_DNA"/>
</dbReference>
<accession>A0ABZ1CN18</accession>
<name>A0ABZ1CN18_9PROT</name>
<reference evidence="1 2" key="1">
    <citation type="submission" date="2023-12" db="EMBL/GenBank/DDBJ databases">
        <title>Thiobacillus sedimentum sp. nov., a chemolithoautotrophic sulfur-oxidizing bacterium isolated from freshwater sediment.</title>
        <authorList>
            <person name="Luo J."/>
            <person name="Dai C."/>
        </authorList>
    </citation>
    <scope>NUCLEOTIDE SEQUENCE [LARGE SCALE GENOMIC DNA]</scope>
    <source>
        <strain evidence="1 2">SCUT-2</strain>
    </source>
</reference>
<dbReference type="Proteomes" id="UP001334732">
    <property type="component" value="Chromosome"/>
</dbReference>
<sequence>MQPKECFYRDQFGYCWLEDGQWMFQAVDVHEEPVGEPLKVELGDILFHHDEDEELH</sequence>
<evidence type="ECO:0000313" key="2">
    <source>
        <dbReference type="Proteomes" id="UP001334732"/>
    </source>
</evidence>
<keyword evidence="2" id="KW-1185">Reference proteome</keyword>
<proteinExistence type="predicted"/>
<evidence type="ECO:0000313" key="1">
    <source>
        <dbReference type="EMBL" id="WRS40430.1"/>
    </source>
</evidence>